<name>D8T480_SELML</name>
<proteinExistence type="predicted"/>
<organism evidence="2">
    <name type="scientific">Selaginella moellendorffii</name>
    <name type="common">Spikemoss</name>
    <dbReference type="NCBI Taxonomy" id="88036"/>
    <lineage>
        <taxon>Eukaryota</taxon>
        <taxon>Viridiplantae</taxon>
        <taxon>Streptophyta</taxon>
        <taxon>Embryophyta</taxon>
        <taxon>Tracheophyta</taxon>
        <taxon>Lycopodiopsida</taxon>
        <taxon>Selaginellales</taxon>
        <taxon>Selaginellaceae</taxon>
        <taxon>Selaginella</taxon>
    </lineage>
</organism>
<keyword evidence="2" id="KW-1185">Reference proteome</keyword>
<protein>
    <submittedName>
        <fullName evidence="1">Uncharacterized protein</fullName>
    </submittedName>
</protein>
<dbReference type="Proteomes" id="UP000001514">
    <property type="component" value="Unassembled WGS sequence"/>
</dbReference>
<dbReference type="HOGENOM" id="CLU_1557898_0_0_1"/>
<evidence type="ECO:0000313" key="2">
    <source>
        <dbReference type="Proteomes" id="UP000001514"/>
    </source>
</evidence>
<reference evidence="1 2" key="1">
    <citation type="journal article" date="2011" name="Science">
        <title>The Selaginella genome identifies genetic changes associated with the evolution of vascular plants.</title>
        <authorList>
            <person name="Banks J.A."/>
            <person name="Nishiyama T."/>
            <person name="Hasebe M."/>
            <person name="Bowman J.L."/>
            <person name="Gribskov M."/>
            <person name="dePamphilis C."/>
            <person name="Albert V.A."/>
            <person name="Aono N."/>
            <person name="Aoyama T."/>
            <person name="Ambrose B.A."/>
            <person name="Ashton N.W."/>
            <person name="Axtell M.J."/>
            <person name="Barker E."/>
            <person name="Barker M.S."/>
            <person name="Bennetzen J.L."/>
            <person name="Bonawitz N.D."/>
            <person name="Chapple C."/>
            <person name="Cheng C."/>
            <person name="Correa L.G."/>
            <person name="Dacre M."/>
            <person name="DeBarry J."/>
            <person name="Dreyer I."/>
            <person name="Elias M."/>
            <person name="Engstrom E.M."/>
            <person name="Estelle M."/>
            <person name="Feng L."/>
            <person name="Finet C."/>
            <person name="Floyd S.K."/>
            <person name="Frommer W.B."/>
            <person name="Fujita T."/>
            <person name="Gramzow L."/>
            <person name="Gutensohn M."/>
            <person name="Harholt J."/>
            <person name="Hattori M."/>
            <person name="Heyl A."/>
            <person name="Hirai T."/>
            <person name="Hiwatashi Y."/>
            <person name="Ishikawa M."/>
            <person name="Iwata M."/>
            <person name="Karol K.G."/>
            <person name="Koehler B."/>
            <person name="Kolukisaoglu U."/>
            <person name="Kubo M."/>
            <person name="Kurata T."/>
            <person name="Lalonde S."/>
            <person name="Li K."/>
            <person name="Li Y."/>
            <person name="Litt A."/>
            <person name="Lyons E."/>
            <person name="Manning G."/>
            <person name="Maruyama T."/>
            <person name="Michael T.P."/>
            <person name="Mikami K."/>
            <person name="Miyazaki S."/>
            <person name="Morinaga S."/>
            <person name="Murata T."/>
            <person name="Mueller-Roeber B."/>
            <person name="Nelson D.R."/>
            <person name="Obara M."/>
            <person name="Oguri Y."/>
            <person name="Olmstead R.G."/>
            <person name="Onodera N."/>
            <person name="Petersen B.L."/>
            <person name="Pils B."/>
            <person name="Prigge M."/>
            <person name="Rensing S.A."/>
            <person name="Riano-Pachon D.M."/>
            <person name="Roberts A.W."/>
            <person name="Sato Y."/>
            <person name="Scheller H.V."/>
            <person name="Schulz B."/>
            <person name="Schulz C."/>
            <person name="Shakirov E.V."/>
            <person name="Shibagaki N."/>
            <person name="Shinohara N."/>
            <person name="Shippen D.E."/>
            <person name="Soerensen I."/>
            <person name="Sotooka R."/>
            <person name="Sugimoto N."/>
            <person name="Sugita M."/>
            <person name="Sumikawa N."/>
            <person name="Tanurdzic M."/>
            <person name="Theissen G."/>
            <person name="Ulvskov P."/>
            <person name="Wakazuki S."/>
            <person name="Weng J.K."/>
            <person name="Willats W.W."/>
            <person name="Wipf D."/>
            <person name="Wolf P.G."/>
            <person name="Yang L."/>
            <person name="Zimmer A.D."/>
            <person name="Zhu Q."/>
            <person name="Mitros T."/>
            <person name="Hellsten U."/>
            <person name="Loque D."/>
            <person name="Otillar R."/>
            <person name="Salamov A."/>
            <person name="Schmutz J."/>
            <person name="Shapiro H."/>
            <person name="Lindquist E."/>
            <person name="Lucas S."/>
            <person name="Rokhsar D."/>
            <person name="Grigoriev I.V."/>
        </authorList>
    </citation>
    <scope>NUCLEOTIDE SEQUENCE [LARGE SCALE GENOMIC DNA]</scope>
</reference>
<dbReference type="KEGG" id="smo:SELMODRAFT_428853"/>
<dbReference type="EMBL" id="GL377673">
    <property type="protein sequence ID" value="EFJ08522.1"/>
    <property type="molecule type" value="Genomic_DNA"/>
</dbReference>
<sequence>MVSLLKTRLVDISSLTTNKASLKLKREDGFVVCAKCKGHSIPHKSSTITGSIISNDMMEYRVTVHDKMVDKIYNLDEGSMVKFAMESPEKIAVYLSSKPIVLLLTISRFQSTQTSNPMATTHKIATDCIAQQLEISKRTNMQETQPASESPSQMLETVYALVVLLTKELEKP</sequence>
<gene>
    <name evidence="1" type="ORF">SELMODRAFT_428853</name>
</gene>
<dbReference type="Gramene" id="EFJ08522">
    <property type="protein sequence ID" value="EFJ08522"/>
    <property type="gene ID" value="SELMODRAFT_428853"/>
</dbReference>
<dbReference type="AlphaFoldDB" id="D8T480"/>
<accession>D8T480</accession>
<dbReference type="InParanoid" id="D8T480"/>
<evidence type="ECO:0000313" key="1">
    <source>
        <dbReference type="EMBL" id="EFJ08522.1"/>
    </source>
</evidence>